<dbReference type="InterPro" id="IPR037171">
    <property type="entry name" value="NagB/RpiA_transferase-like"/>
</dbReference>
<dbReference type="InterPro" id="IPR046433">
    <property type="entry name" value="ActCoA_hydro"/>
</dbReference>
<dbReference type="InterPro" id="IPR026888">
    <property type="entry name" value="AcetylCoA_hyd_C"/>
</dbReference>
<protein>
    <submittedName>
        <fullName evidence="2">Acyl-CoA hydrolase</fullName>
    </submittedName>
</protein>
<keyword evidence="2" id="KW-0378">Hydrolase</keyword>
<gene>
    <name evidence="2" type="ORF">J2W94_000052</name>
</gene>
<dbReference type="RefSeq" id="WP_310089596.1">
    <property type="nucleotide sequence ID" value="NZ_JAVDTT010000001.1"/>
</dbReference>
<evidence type="ECO:0000313" key="2">
    <source>
        <dbReference type="EMBL" id="MDR6839788.1"/>
    </source>
</evidence>
<organism evidence="2 3">
    <name type="scientific">Pseudoxanthomonas sacheonensis</name>
    <dbReference type="NCBI Taxonomy" id="443615"/>
    <lineage>
        <taxon>Bacteria</taxon>
        <taxon>Pseudomonadati</taxon>
        <taxon>Pseudomonadota</taxon>
        <taxon>Gammaproteobacteria</taxon>
        <taxon>Lysobacterales</taxon>
        <taxon>Lysobacteraceae</taxon>
        <taxon>Pseudoxanthomonas</taxon>
    </lineage>
</organism>
<evidence type="ECO:0000259" key="1">
    <source>
        <dbReference type="Pfam" id="PF13336"/>
    </source>
</evidence>
<proteinExistence type="predicted"/>
<dbReference type="Gene3D" id="3.30.750.70">
    <property type="entry name" value="4-hydroxybutyrate coenzyme like domains"/>
    <property type="match status" value="1"/>
</dbReference>
<dbReference type="EMBL" id="JAVDTT010000001">
    <property type="protein sequence ID" value="MDR6839788.1"/>
    <property type="molecule type" value="Genomic_DNA"/>
</dbReference>
<comment type="caution">
    <text evidence="2">The sequence shown here is derived from an EMBL/GenBank/DDBJ whole genome shotgun (WGS) entry which is preliminary data.</text>
</comment>
<evidence type="ECO:0000313" key="3">
    <source>
        <dbReference type="Proteomes" id="UP001254759"/>
    </source>
</evidence>
<dbReference type="PANTHER" id="PTHR21432:SF20">
    <property type="entry name" value="ACETYL-COA HYDROLASE"/>
    <property type="match status" value="1"/>
</dbReference>
<feature type="domain" description="Acetyl-CoA hydrolase/transferase C-terminal" evidence="1">
    <location>
        <begin position="371"/>
        <end position="535"/>
    </location>
</feature>
<keyword evidence="3" id="KW-1185">Reference proteome</keyword>
<dbReference type="Proteomes" id="UP001254759">
    <property type="component" value="Unassembled WGS sequence"/>
</dbReference>
<dbReference type="Pfam" id="PF13336">
    <property type="entry name" value="AcetylCoA_hyd_C"/>
    <property type="match status" value="1"/>
</dbReference>
<name>A0ABU1RLY9_9GAMM</name>
<accession>A0ABU1RLY9</accession>
<sequence>MTTHLDNLDDAVELILRRIPGTLRIAGPLAIGKPHRLLNALYRRVEKDPSRPMQIYTALSLDPPTASSDLERRFLAPFAQRHFGDDFPALLYVQAMKRDALPAHIQVEEFYMQSGALLKSSQAQRAYTSLNYTQAAAGVAQRGANAILQKVAREPGPLQGKAPRLSLSCNNDTTQDTIDAIRALGLPRPLMVAEIDPELPWIGGTAAVEESFFDIVLTPPGPYPKLFALPRQPVSDADYAIGLYASALVRDGGTLQIGIGALADALSHALVLRHLDNEKYREVLRALDPELAHHPAVIASGGMDPFAIGLYGCSEMVNEGFKRLVEAGVIRRKVVDDEALMTRIVQGTANLGDLARLERDGEYLHGAFYLGSPAFYDWLRHLPDDQRRSIGMRRISEINQLYGGHESLERLQRSGSRFFNTCMMATALGDAVSDGLEDGRIVSGVGGQYNFVAMAHALEDARSVLMFRSQRGDGGKAESSVRWNYGHTTIPRHLRDLYVNEYGIADLLGQTDEDCVIAMAAITDARFQEPLLEKAKESKKLRLDFAAEAEWSRNTPQRLRDTLAPFRDDGTLPDYPLGSDFTEVEQRLVKALGWLKAETGTLPGKLRTIGSALFASGTRDAEALQRMALDRPASAGEWLYARLVSLALSKTGSRSAG</sequence>
<dbReference type="PANTHER" id="PTHR21432">
    <property type="entry name" value="ACETYL-COA HYDROLASE-RELATED"/>
    <property type="match status" value="1"/>
</dbReference>
<dbReference type="Gene3D" id="3.40.1080.20">
    <property type="entry name" value="Acetyl-CoA hydrolase/transferase C-terminal domain"/>
    <property type="match status" value="1"/>
</dbReference>
<dbReference type="InterPro" id="IPR038460">
    <property type="entry name" value="AcetylCoA_hyd_C_sf"/>
</dbReference>
<reference evidence="2 3" key="1">
    <citation type="submission" date="2023-07" db="EMBL/GenBank/DDBJ databases">
        <title>Sorghum-associated microbial communities from plants grown in Nebraska, USA.</title>
        <authorList>
            <person name="Schachtman D."/>
        </authorList>
    </citation>
    <scope>NUCLEOTIDE SEQUENCE [LARGE SCALE GENOMIC DNA]</scope>
    <source>
        <strain evidence="2 3">BE107</strain>
    </source>
</reference>
<dbReference type="SUPFAM" id="SSF100950">
    <property type="entry name" value="NagB/RpiA/CoA transferase-like"/>
    <property type="match status" value="1"/>
</dbReference>
<dbReference type="GO" id="GO:0016787">
    <property type="term" value="F:hydrolase activity"/>
    <property type="evidence" value="ECO:0007669"/>
    <property type="project" value="UniProtKB-KW"/>
</dbReference>